<comment type="caution">
    <text evidence="2">The sequence shown here is derived from an EMBL/GenBank/DDBJ whole genome shotgun (WGS) entry which is preliminary data.</text>
</comment>
<evidence type="ECO:0000256" key="1">
    <source>
        <dbReference type="SAM" id="MobiDB-lite"/>
    </source>
</evidence>
<proteinExistence type="predicted"/>
<dbReference type="AlphaFoldDB" id="A0AAV6QGD0"/>
<dbReference type="EMBL" id="JAGKHQ010000017">
    <property type="protein sequence ID" value="KAG7489163.1"/>
    <property type="molecule type" value="Genomic_DNA"/>
</dbReference>
<organism evidence="2 3">
    <name type="scientific">Solea senegalensis</name>
    <name type="common">Senegalese sole</name>
    <dbReference type="NCBI Taxonomy" id="28829"/>
    <lineage>
        <taxon>Eukaryota</taxon>
        <taxon>Metazoa</taxon>
        <taxon>Chordata</taxon>
        <taxon>Craniata</taxon>
        <taxon>Vertebrata</taxon>
        <taxon>Euteleostomi</taxon>
        <taxon>Actinopterygii</taxon>
        <taxon>Neopterygii</taxon>
        <taxon>Teleostei</taxon>
        <taxon>Neoteleostei</taxon>
        <taxon>Acanthomorphata</taxon>
        <taxon>Carangaria</taxon>
        <taxon>Pleuronectiformes</taxon>
        <taxon>Pleuronectoidei</taxon>
        <taxon>Soleidae</taxon>
        <taxon>Solea</taxon>
    </lineage>
</organism>
<feature type="region of interest" description="Disordered" evidence="1">
    <location>
        <begin position="40"/>
        <end position="65"/>
    </location>
</feature>
<name>A0AAV6QGD0_SOLSE</name>
<evidence type="ECO:0000313" key="2">
    <source>
        <dbReference type="EMBL" id="KAG7489163.1"/>
    </source>
</evidence>
<evidence type="ECO:0000313" key="3">
    <source>
        <dbReference type="Proteomes" id="UP000693946"/>
    </source>
</evidence>
<dbReference type="Proteomes" id="UP000693946">
    <property type="component" value="Linkage Group LG5"/>
</dbReference>
<reference evidence="2 3" key="1">
    <citation type="journal article" date="2021" name="Sci. Rep.">
        <title>Chromosome anchoring in Senegalese sole (Solea senegalensis) reveals sex-associated markers and genome rearrangements in flatfish.</title>
        <authorList>
            <person name="Guerrero-Cozar I."/>
            <person name="Gomez-Garrido J."/>
            <person name="Berbel C."/>
            <person name="Martinez-Blanch J.F."/>
            <person name="Alioto T."/>
            <person name="Claros M.G."/>
            <person name="Gagnaire P.A."/>
            <person name="Manchado M."/>
        </authorList>
    </citation>
    <scope>NUCLEOTIDE SEQUENCE [LARGE SCALE GENOMIC DNA]</scope>
    <source>
        <strain evidence="2">Sse05_10M</strain>
    </source>
</reference>
<keyword evidence="3" id="KW-1185">Reference proteome</keyword>
<protein>
    <submittedName>
        <fullName evidence="2">Uncharacterized protein</fullName>
    </submittedName>
</protein>
<sequence length="107" mass="11575">MSETHLQVQSSVYYRKGTVCLSVWLTDRMLPVTVQNSHMVAGERKAGKGGRTEGGSDESTDGSDIAKWSWFGTRSSSPKVKTHNSNVSQSRLGLGAAHGFCETSARI</sequence>
<gene>
    <name evidence="2" type="ORF">JOB18_005938</name>
</gene>
<accession>A0AAV6QGD0</accession>